<evidence type="ECO:0000256" key="1">
    <source>
        <dbReference type="SAM" id="MobiDB-lite"/>
    </source>
</evidence>
<comment type="caution">
    <text evidence="2">The sequence shown here is derived from an EMBL/GenBank/DDBJ whole genome shotgun (WGS) entry which is preliminary data.</text>
</comment>
<accession>A0A8T1Q8Z1</accession>
<protein>
    <submittedName>
        <fullName evidence="2">Uncharacterized protein</fullName>
    </submittedName>
</protein>
<feature type="compositionally biased region" description="Polar residues" evidence="1">
    <location>
        <begin position="41"/>
        <end position="51"/>
    </location>
</feature>
<organism evidence="2 3">
    <name type="scientific">Carya illinoinensis</name>
    <name type="common">Pecan</name>
    <dbReference type="NCBI Taxonomy" id="32201"/>
    <lineage>
        <taxon>Eukaryota</taxon>
        <taxon>Viridiplantae</taxon>
        <taxon>Streptophyta</taxon>
        <taxon>Embryophyta</taxon>
        <taxon>Tracheophyta</taxon>
        <taxon>Spermatophyta</taxon>
        <taxon>Magnoliopsida</taxon>
        <taxon>eudicotyledons</taxon>
        <taxon>Gunneridae</taxon>
        <taxon>Pentapetalae</taxon>
        <taxon>rosids</taxon>
        <taxon>fabids</taxon>
        <taxon>Fagales</taxon>
        <taxon>Juglandaceae</taxon>
        <taxon>Carya</taxon>
    </lineage>
</organism>
<sequence>MEAPVPTCNNPASLNDFSGIPIPKIAYPTNTMTEKPASPQCPCTTPNNHTQPRAAVSHHHTTSPPLSVASYQYDPHSHTHSLHLGYYTTANCHTLRFLFFSVLL</sequence>
<gene>
    <name evidence="2" type="ORF">CIPAW_06G072800</name>
</gene>
<reference evidence="2" key="1">
    <citation type="submission" date="2020-12" db="EMBL/GenBank/DDBJ databases">
        <title>WGS assembly of Carya illinoinensis cv. Pawnee.</title>
        <authorList>
            <person name="Platts A."/>
            <person name="Shu S."/>
            <person name="Wright S."/>
            <person name="Barry K."/>
            <person name="Edger P."/>
            <person name="Pires J.C."/>
            <person name="Schmutz J."/>
        </authorList>
    </citation>
    <scope>NUCLEOTIDE SEQUENCE</scope>
    <source>
        <tissue evidence="2">Leaf</tissue>
    </source>
</reference>
<evidence type="ECO:0000313" key="2">
    <source>
        <dbReference type="EMBL" id="KAG6650869.1"/>
    </source>
</evidence>
<name>A0A8T1Q8Z1_CARIL</name>
<feature type="region of interest" description="Disordered" evidence="1">
    <location>
        <begin position="28"/>
        <end position="63"/>
    </location>
</feature>
<proteinExistence type="predicted"/>
<dbReference type="AlphaFoldDB" id="A0A8T1Q8Z1"/>
<keyword evidence="3" id="KW-1185">Reference proteome</keyword>
<dbReference type="EMBL" id="CM031814">
    <property type="protein sequence ID" value="KAG6650869.1"/>
    <property type="molecule type" value="Genomic_DNA"/>
</dbReference>
<dbReference type="Proteomes" id="UP000811609">
    <property type="component" value="Chromosome 6"/>
</dbReference>
<evidence type="ECO:0000313" key="3">
    <source>
        <dbReference type="Proteomes" id="UP000811609"/>
    </source>
</evidence>